<keyword evidence="1" id="KW-1133">Transmembrane helix</keyword>
<dbReference type="GO" id="GO:0016787">
    <property type="term" value="F:hydrolase activity"/>
    <property type="evidence" value="ECO:0007669"/>
    <property type="project" value="UniProtKB-KW"/>
</dbReference>
<keyword evidence="3" id="KW-1185">Reference proteome</keyword>
<feature type="transmembrane region" description="Helical" evidence="1">
    <location>
        <begin position="81"/>
        <end position="99"/>
    </location>
</feature>
<accession>A0ABR6PHE4</accession>
<proteinExistence type="predicted"/>
<keyword evidence="1" id="KW-0472">Membrane</keyword>
<keyword evidence="2" id="KW-0378">Hydrolase</keyword>
<gene>
    <name evidence="2" type="ORF">HDF23_001930</name>
</gene>
<reference evidence="2 3" key="1">
    <citation type="submission" date="2020-08" db="EMBL/GenBank/DDBJ databases">
        <title>Genomic Encyclopedia of Type Strains, Phase IV (KMG-V): Genome sequencing to study the core and pangenomes of soil and plant-associated prokaryotes.</title>
        <authorList>
            <person name="Whitman W."/>
        </authorList>
    </citation>
    <scope>NUCLEOTIDE SEQUENCE [LARGE SCALE GENOMIC DNA]</scope>
    <source>
        <strain evidence="2 3">ANJLi2</strain>
    </source>
</reference>
<dbReference type="Proteomes" id="UP000541583">
    <property type="component" value="Unassembled WGS sequence"/>
</dbReference>
<organism evidence="2 3">
    <name type="scientific">Mucilaginibacter lappiensis</name>
    <dbReference type="NCBI Taxonomy" id="354630"/>
    <lineage>
        <taxon>Bacteria</taxon>
        <taxon>Pseudomonadati</taxon>
        <taxon>Bacteroidota</taxon>
        <taxon>Sphingobacteriia</taxon>
        <taxon>Sphingobacteriales</taxon>
        <taxon>Sphingobacteriaceae</taxon>
        <taxon>Mucilaginibacter</taxon>
    </lineage>
</organism>
<keyword evidence="1" id="KW-0812">Transmembrane</keyword>
<evidence type="ECO:0000256" key="1">
    <source>
        <dbReference type="SAM" id="Phobius"/>
    </source>
</evidence>
<comment type="caution">
    <text evidence="2">The sequence shown here is derived from an EMBL/GenBank/DDBJ whole genome shotgun (WGS) entry which is preliminary data.</text>
</comment>
<name>A0ABR6PHE4_9SPHI</name>
<sequence length="125" mass="14167">MKSRKQIIRQYIVLSLLVIYQAASLIHIASMPRFYTQINKSLSSSSIDLLHKNQSAGNARILFQRGIENNRKALITPPDKIFVFILSFFLGGLISLAIIKKRDTYLSQPGILSPSSYLRLCTLRI</sequence>
<evidence type="ECO:0000313" key="3">
    <source>
        <dbReference type="Proteomes" id="UP000541583"/>
    </source>
</evidence>
<protein>
    <submittedName>
        <fullName evidence="2">Alpha/beta superfamily hydrolase</fullName>
    </submittedName>
</protein>
<evidence type="ECO:0000313" key="2">
    <source>
        <dbReference type="EMBL" id="MBB6109187.1"/>
    </source>
</evidence>
<dbReference type="EMBL" id="JACHCB010000003">
    <property type="protein sequence ID" value="MBB6109187.1"/>
    <property type="molecule type" value="Genomic_DNA"/>
</dbReference>
<feature type="transmembrane region" description="Helical" evidence="1">
    <location>
        <begin position="12"/>
        <end position="35"/>
    </location>
</feature>